<keyword evidence="3" id="KW-0804">Transcription</keyword>
<evidence type="ECO:0000313" key="7">
    <source>
        <dbReference type="EMBL" id="MBD8507097.1"/>
    </source>
</evidence>
<evidence type="ECO:0000256" key="5">
    <source>
        <dbReference type="SAM" id="MobiDB-lite"/>
    </source>
</evidence>
<dbReference type="InterPro" id="IPR001647">
    <property type="entry name" value="HTH_TetR"/>
</dbReference>
<keyword evidence="2 4" id="KW-0238">DNA-binding</keyword>
<reference evidence="7" key="1">
    <citation type="submission" date="2020-09" db="EMBL/GenBank/DDBJ databases">
        <title>Hoyosella lacisalsi sp. nov., a halotolerant actinobacterium isolated from soil of Lake Gudzhirganskoe.</title>
        <authorList>
            <person name="Yang Q."/>
            <person name="Guo P.Y."/>
            <person name="Liu S.W."/>
            <person name="Li F.N."/>
            <person name="Sun C.H."/>
        </authorList>
    </citation>
    <scope>NUCLEOTIDE SEQUENCE</scope>
    <source>
        <strain evidence="7">G463</strain>
    </source>
</reference>
<evidence type="ECO:0000259" key="6">
    <source>
        <dbReference type="PROSITE" id="PS50977"/>
    </source>
</evidence>
<dbReference type="InterPro" id="IPR036271">
    <property type="entry name" value="Tet_transcr_reg_TetR-rel_C_sf"/>
</dbReference>
<dbReference type="InterPro" id="IPR041490">
    <property type="entry name" value="KstR2_TetR_C"/>
</dbReference>
<dbReference type="Gene3D" id="1.10.10.60">
    <property type="entry name" value="Homeodomain-like"/>
    <property type="match status" value="1"/>
</dbReference>
<dbReference type="GO" id="GO:0003700">
    <property type="term" value="F:DNA-binding transcription factor activity"/>
    <property type="evidence" value="ECO:0007669"/>
    <property type="project" value="TreeGrafter"/>
</dbReference>
<dbReference type="RefSeq" id="WP_192039546.1">
    <property type="nucleotide sequence ID" value="NZ_JACYWE010000006.1"/>
</dbReference>
<gene>
    <name evidence="7" type="ORF">HT102_11415</name>
</gene>
<evidence type="ECO:0000256" key="2">
    <source>
        <dbReference type="ARBA" id="ARBA00023125"/>
    </source>
</evidence>
<dbReference type="FunFam" id="1.10.10.60:FF:000141">
    <property type="entry name" value="TetR family transcriptional regulator"/>
    <property type="match status" value="1"/>
</dbReference>
<dbReference type="PANTHER" id="PTHR30055:SF237">
    <property type="entry name" value="TRANSCRIPTIONAL REPRESSOR MCE3R"/>
    <property type="match status" value="1"/>
</dbReference>
<accession>A0A927PMU1</accession>
<dbReference type="GO" id="GO:0000976">
    <property type="term" value="F:transcription cis-regulatory region binding"/>
    <property type="evidence" value="ECO:0007669"/>
    <property type="project" value="TreeGrafter"/>
</dbReference>
<dbReference type="Pfam" id="PF17932">
    <property type="entry name" value="TetR_C_24"/>
    <property type="match status" value="1"/>
</dbReference>
<organism evidence="7 8">
    <name type="scientific">Lolliginicoccus lacisalsi</name>
    <dbReference type="NCBI Taxonomy" id="2742202"/>
    <lineage>
        <taxon>Bacteria</taxon>
        <taxon>Bacillati</taxon>
        <taxon>Actinomycetota</taxon>
        <taxon>Actinomycetes</taxon>
        <taxon>Mycobacteriales</taxon>
        <taxon>Hoyosellaceae</taxon>
        <taxon>Lolliginicoccus</taxon>
    </lineage>
</organism>
<sequence>MTEPATSPRAAGTESTRRSRLKADRREQLLRAAAQLVAERGFSGVRLEDIGAAVGISGPAIYRHFSSKEALLVELLSSVSRRLLTGARAVAGQASSAEDAIEDLVDFHLDFALGQPDLIRVQDRDLHSLPEEARREIRHMQRRYVELWVAALIENDPRIDTRDARIKAHGVFGLLNSTAHSLGGRELPDAAGRARAVLRSMALGALFH</sequence>
<dbReference type="Pfam" id="PF00440">
    <property type="entry name" value="TetR_N"/>
    <property type="match status" value="1"/>
</dbReference>
<dbReference type="PRINTS" id="PR00455">
    <property type="entry name" value="HTHTETR"/>
</dbReference>
<dbReference type="PANTHER" id="PTHR30055">
    <property type="entry name" value="HTH-TYPE TRANSCRIPTIONAL REGULATOR RUTR"/>
    <property type="match status" value="1"/>
</dbReference>
<evidence type="ECO:0000256" key="1">
    <source>
        <dbReference type="ARBA" id="ARBA00023015"/>
    </source>
</evidence>
<dbReference type="EMBL" id="JACYWE010000006">
    <property type="protein sequence ID" value="MBD8507097.1"/>
    <property type="molecule type" value="Genomic_DNA"/>
</dbReference>
<dbReference type="Gene3D" id="1.10.357.10">
    <property type="entry name" value="Tetracycline Repressor, domain 2"/>
    <property type="match status" value="1"/>
</dbReference>
<feature type="domain" description="HTH tetR-type" evidence="6">
    <location>
        <begin position="23"/>
        <end position="83"/>
    </location>
</feature>
<feature type="DNA-binding region" description="H-T-H motif" evidence="4">
    <location>
        <begin position="46"/>
        <end position="65"/>
    </location>
</feature>
<keyword evidence="1" id="KW-0805">Transcription regulation</keyword>
<keyword evidence="8" id="KW-1185">Reference proteome</keyword>
<dbReference type="SUPFAM" id="SSF48498">
    <property type="entry name" value="Tetracyclin repressor-like, C-terminal domain"/>
    <property type="match status" value="1"/>
</dbReference>
<feature type="region of interest" description="Disordered" evidence="5">
    <location>
        <begin position="1"/>
        <end position="22"/>
    </location>
</feature>
<evidence type="ECO:0000256" key="3">
    <source>
        <dbReference type="ARBA" id="ARBA00023163"/>
    </source>
</evidence>
<dbReference type="AlphaFoldDB" id="A0A927PMU1"/>
<dbReference type="Proteomes" id="UP000642993">
    <property type="component" value="Unassembled WGS sequence"/>
</dbReference>
<dbReference type="GO" id="GO:0045892">
    <property type="term" value="P:negative regulation of DNA-templated transcription"/>
    <property type="evidence" value="ECO:0007669"/>
    <property type="project" value="UniProtKB-ARBA"/>
</dbReference>
<dbReference type="PROSITE" id="PS50977">
    <property type="entry name" value="HTH_TETR_2"/>
    <property type="match status" value="1"/>
</dbReference>
<proteinExistence type="predicted"/>
<evidence type="ECO:0000256" key="4">
    <source>
        <dbReference type="PROSITE-ProRule" id="PRU00335"/>
    </source>
</evidence>
<name>A0A927PMU1_9ACTN</name>
<dbReference type="InterPro" id="IPR050109">
    <property type="entry name" value="HTH-type_TetR-like_transc_reg"/>
</dbReference>
<evidence type="ECO:0000313" key="8">
    <source>
        <dbReference type="Proteomes" id="UP000642993"/>
    </source>
</evidence>
<dbReference type="SUPFAM" id="SSF46689">
    <property type="entry name" value="Homeodomain-like"/>
    <property type="match status" value="1"/>
</dbReference>
<comment type="caution">
    <text evidence="7">The sequence shown here is derived from an EMBL/GenBank/DDBJ whole genome shotgun (WGS) entry which is preliminary data.</text>
</comment>
<dbReference type="InterPro" id="IPR009057">
    <property type="entry name" value="Homeodomain-like_sf"/>
</dbReference>
<protein>
    <submittedName>
        <fullName evidence="7">TetR family transcriptional regulator</fullName>
    </submittedName>
</protein>